<protein>
    <recommendedName>
        <fullName evidence="3">beta-N-acetylhexosaminidase</fullName>
        <ecNumber evidence="3">3.2.1.52</ecNumber>
    </recommendedName>
</protein>
<keyword evidence="9" id="KW-1185">Reference proteome</keyword>
<dbReference type="SUPFAM" id="SSF51445">
    <property type="entry name" value="(Trans)glycosidases"/>
    <property type="match status" value="1"/>
</dbReference>
<feature type="domain" description="Beta-hexosaminidase bacterial type N-terminal" evidence="7">
    <location>
        <begin position="53"/>
        <end position="168"/>
    </location>
</feature>
<dbReference type="EMBL" id="QWGR01000020">
    <property type="protein sequence ID" value="RIJ45765.1"/>
    <property type="molecule type" value="Genomic_DNA"/>
</dbReference>
<dbReference type="InterPro" id="IPR017853">
    <property type="entry name" value="GH"/>
</dbReference>
<dbReference type="Proteomes" id="UP000265926">
    <property type="component" value="Unassembled WGS sequence"/>
</dbReference>
<evidence type="ECO:0000313" key="8">
    <source>
        <dbReference type="EMBL" id="RIJ45765.1"/>
    </source>
</evidence>
<dbReference type="InterPro" id="IPR029018">
    <property type="entry name" value="Hex-like_dom2"/>
</dbReference>
<evidence type="ECO:0000259" key="7">
    <source>
        <dbReference type="Pfam" id="PF02838"/>
    </source>
</evidence>
<proteinExistence type="inferred from homology"/>
<dbReference type="RefSeq" id="WP_119440111.1">
    <property type="nucleotide sequence ID" value="NZ_QWGR01000020.1"/>
</dbReference>
<dbReference type="InterPro" id="IPR015883">
    <property type="entry name" value="Glyco_hydro_20_cat"/>
</dbReference>
<dbReference type="GO" id="GO:0030203">
    <property type="term" value="P:glycosaminoglycan metabolic process"/>
    <property type="evidence" value="ECO:0007669"/>
    <property type="project" value="TreeGrafter"/>
</dbReference>
<dbReference type="SUPFAM" id="SSF55545">
    <property type="entry name" value="beta-N-acetylhexosaminidase-like domain"/>
    <property type="match status" value="1"/>
</dbReference>
<name>A0A399SUT3_9BACT</name>
<dbReference type="OrthoDB" id="1090159at2"/>
<comment type="catalytic activity">
    <reaction evidence="1">
        <text>Hydrolysis of terminal non-reducing N-acetyl-D-hexosamine residues in N-acetyl-beta-D-hexosaminides.</text>
        <dbReference type="EC" id="3.2.1.52"/>
    </reaction>
</comment>
<evidence type="ECO:0000259" key="6">
    <source>
        <dbReference type="Pfam" id="PF00728"/>
    </source>
</evidence>
<evidence type="ECO:0000313" key="9">
    <source>
        <dbReference type="Proteomes" id="UP000265926"/>
    </source>
</evidence>
<evidence type="ECO:0000256" key="5">
    <source>
        <dbReference type="ARBA" id="ARBA00023295"/>
    </source>
</evidence>
<comment type="similarity">
    <text evidence="2">Belongs to the glycosyl hydrolase 20 family.</text>
</comment>
<dbReference type="PANTHER" id="PTHR22600">
    <property type="entry name" value="BETA-HEXOSAMINIDASE"/>
    <property type="match status" value="1"/>
</dbReference>
<evidence type="ECO:0000256" key="2">
    <source>
        <dbReference type="ARBA" id="ARBA00006285"/>
    </source>
</evidence>
<accession>A0A399SUT3</accession>
<evidence type="ECO:0000256" key="3">
    <source>
        <dbReference type="ARBA" id="ARBA00012663"/>
    </source>
</evidence>
<dbReference type="GO" id="GO:0016020">
    <property type="term" value="C:membrane"/>
    <property type="evidence" value="ECO:0007669"/>
    <property type="project" value="TreeGrafter"/>
</dbReference>
<dbReference type="InterPro" id="IPR025705">
    <property type="entry name" value="Beta_hexosaminidase_sua/sub"/>
</dbReference>
<dbReference type="EC" id="3.2.1.52" evidence="3"/>
<feature type="domain" description="Glycoside hydrolase family 20 catalytic" evidence="6">
    <location>
        <begin position="174"/>
        <end position="279"/>
    </location>
</feature>
<dbReference type="GO" id="GO:0004563">
    <property type="term" value="F:beta-N-acetylhexosaminidase activity"/>
    <property type="evidence" value="ECO:0007669"/>
    <property type="project" value="UniProtKB-EC"/>
</dbReference>
<keyword evidence="5" id="KW-0326">Glycosidase</keyword>
<dbReference type="InterPro" id="IPR015882">
    <property type="entry name" value="HEX_bac_N"/>
</dbReference>
<dbReference type="AlphaFoldDB" id="A0A399SUT3"/>
<evidence type="ECO:0000256" key="1">
    <source>
        <dbReference type="ARBA" id="ARBA00001231"/>
    </source>
</evidence>
<dbReference type="GO" id="GO:0005975">
    <property type="term" value="P:carbohydrate metabolic process"/>
    <property type="evidence" value="ECO:0007669"/>
    <property type="project" value="InterPro"/>
</dbReference>
<evidence type="ECO:0000256" key="4">
    <source>
        <dbReference type="ARBA" id="ARBA00022801"/>
    </source>
</evidence>
<dbReference type="Gene3D" id="3.30.379.10">
    <property type="entry name" value="Chitobiase/beta-hexosaminidase domain 2-like"/>
    <property type="match status" value="1"/>
</dbReference>
<sequence>MKRKLLFLLIFTLFILKNGITQDVVSVLNKKDAQVEFKARYSASELEEAPVKLIPYPEKVSWKKNDVYIKSWTPAFFKDIPKNIVDEFYELSDLHRLEIDPAANFSVQFEYNQSLEKEAYKLKIIDQQIHVTAATEAGFFYALQTLKQLIGESSGEQGNRVPVCTIEDRPAHAVRGFMIDVGRNFQSISALKDLLDIMAAYKLNTFHWHLTDRPAWRIESKVYPQLTAAENHRPTRNPGMYYTYEQIRELIRYARKKQISVIPEIDMPGHSDSFTKAMGFKMESAEGMVALENILLEFFTEIPLEMAPAIHIGSDEIHINNPDEFINRMVDIVEANGRKAIVWSPGLNAPESVVRQTWGGAFPANGANLMEIDSRKSYMNAGEPMSYIPTLFFRPLGKGSDNDILGGIVCLWPDVNLRHQGDALSQNPVYSGLLTYAWVCWMADVISAPDKYMVVLPETNTNAFEYFKAFEGYLLDHKERYFQNQPFLYQKQTDKFWSIAGPLDSEEGEKLLNLEEGELNQYLKEKGIDTKPATGNTLVLKQRWLKDGYFPEAKAGQIVYAYTNLYSDSEQEVATWINFETPLRANRVYSGIPRNGSWDNCGGKIWINGEELQGPEWENPGWTSSKQSGWGTPAEQEIPWADEELYWLRKPVTVKLKQGWNHIVVKIPYATDFQNWMFTFVPLDMTGLRFSPDKHNE</sequence>
<reference evidence="8 9" key="1">
    <citation type="submission" date="2018-08" db="EMBL/GenBank/DDBJ databases">
        <title>Pallidiluteibacterium maritimus gen. nov., sp. nov., isolated from coastal sediment.</title>
        <authorList>
            <person name="Zhou L.Y."/>
        </authorList>
    </citation>
    <scope>NUCLEOTIDE SEQUENCE [LARGE SCALE GENOMIC DNA]</scope>
    <source>
        <strain evidence="8 9">XSD2</strain>
    </source>
</reference>
<dbReference type="Gene3D" id="3.20.20.80">
    <property type="entry name" value="Glycosidases"/>
    <property type="match status" value="1"/>
</dbReference>
<dbReference type="PANTHER" id="PTHR22600:SF57">
    <property type="entry name" value="BETA-N-ACETYLHEXOSAMINIDASE"/>
    <property type="match status" value="1"/>
</dbReference>
<dbReference type="Pfam" id="PF02838">
    <property type="entry name" value="Glyco_hydro_20b"/>
    <property type="match status" value="1"/>
</dbReference>
<dbReference type="Pfam" id="PF00728">
    <property type="entry name" value="Glyco_hydro_20"/>
    <property type="match status" value="1"/>
</dbReference>
<organism evidence="8 9">
    <name type="scientific">Maribellus luteus</name>
    <dbReference type="NCBI Taxonomy" id="2305463"/>
    <lineage>
        <taxon>Bacteria</taxon>
        <taxon>Pseudomonadati</taxon>
        <taxon>Bacteroidota</taxon>
        <taxon>Bacteroidia</taxon>
        <taxon>Marinilabiliales</taxon>
        <taxon>Prolixibacteraceae</taxon>
        <taxon>Maribellus</taxon>
    </lineage>
</organism>
<gene>
    <name evidence="8" type="ORF">D1614_21760</name>
</gene>
<keyword evidence="4" id="KW-0378">Hydrolase</keyword>
<comment type="caution">
    <text evidence="8">The sequence shown here is derived from an EMBL/GenBank/DDBJ whole genome shotgun (WGS) entry which is preliminary data.</text>
</comment>
<dbReference type="PRINTS" id="PR00738">
    <property type="entry name" value="GLHYDRLASE20"/>
</dbReference>